<evidence type="ECO:0000313" key="2">
    <source>
        <dbReference type="EMBL" id="RRT58676.1"/>
    </source>
</evidence>
<evidence type="ECO:0000313" key="3">
    <source>
        <dbReference type="Proteomes" id="UP000287651"/>
    </source>
</evidence>
<sequence>LNQRTTLLDLVPTPTYLSVLKALLSNHVDFTPIQHRRSEEPPKAKAIVDMAQAAVAVAPVRHSPWPRLSSLFSSGKHPQHLFFSVARALRPLAPQALEGDGDGEPDAPAVKKSRNELKREARRAVKWGMELASFSNPQIKRVLRFLLLLPPARVLASLVFVVCFIC</sequence>
<dbReference type="Proteomes" id="UP000287651">
    <property type="component" value="Unassembled WGS sequence"/>
</dbReference>
<dbReference type="PANTHER" id="PTHR36898">
    <property type="entry name" value="OSJNBB0026I12.6 PROTEIN"/>
    <property type="match status" value="1"/>
</dbReference>
<feature type="non-terminal residue" evidence="2">
    <location>
        <position position="1"/>
    </location>
</feature>
<protein>
    <submittedName>
        <fullName evidence="2">Uncharacterized protein</fullName>
    </submittedName>
</protein>
<name>A0A426Z3Y2_ENSVE</name>
<accession>A0A426Z3Y2</accession>
<evidence type="ECO:0000256" key="1">
    <source>
        <dbReference type="SAM" id="MobiDB-lite"/>
    </source>
</evidence>
<reference evidence="2 3" key="1">
    <citation type="journal article" date="2014" name="Agronomy (Basel)">
        <title>A Draft Genome Sequence for Ensete ventricosum, the Drought-Tolerant Tree Against Hunger.</title>
        <authorList>
            <person name="Harrison J."/>
            <person name="Moore K.A."/>
            <person name="Paszkiewicz K."/>
            <person name="Jones T."/>
            <person name="Grant M."/>
            <person name="Ambacheew D."/>
            <person name="Muzemil S."/>
            <person name="Studholme D.J."/>
        </authorList>
    </citation>
    <scope>NUCLEOTIDE SEQUENCE [LARGE SCALE GENOMIC DNA]</scope>
</reference>
<organism evidence="2 3">
    <name type="scientific">Ensete ventricosum</name>
    <name type="common">Abyssinian banana</name>
    <name type="synonym">Musa ensete</name>
    <dbReference type="NCBI Taxonomy" id="4639"/>
    <lineage>
        <taxon>Eukaryota</taxon>
        <taxon>Viridiplantae</taxon>
        <taxon>Streptophyta</taxon>
        <taxon>Embryophyta</taxon>
        <taxon>Tracheophyta</taxon>
        <taxon>Spermatophyta</taxon>
        <taxon>Magnoliopsida</taxon>
        <taxon>Liliopsida</taxon>
        <taxon>Zingiberales</taxon>
        <taxon>Musaceae</taxon>
        <taxon>Ensete</taxon>
    </lineage>
</organism>
<gene>
    <name evidence="2" type="ORF">B296_00045910</name>
</gene>
<dbReference type="EMBL" id="AMZH03008565">
    <property type="protein sequence ID" value="RRT58676.1"/>
    <property type="molecule type" value="Genomic_DNA"/>
</dbReference>
<feature type="region of interest" description="Disordered" evidence="1">
    <location>
        <begin position="95"/>
        <end position="115"/>
    </location>
</feature>
<comment type="caution">
    <text evidence="2">The sequence shown here is derived from an EMBL/GenBank/DDBJ whole genome shotgun (WGS) entry which is preliminary data.</text>
</comment>
<proteinExistence type="predicted"/>
<dbReference type="AlphaFoldDB" id="A0A426Z3Y2"/>
<dbReference type="PANTHER" id="PTHR36898:SF1">
    <property type="entry name" value="OS04G0250700 PROTEIN"/>
    <property type="match status" value="1"/>
</dbReference>